<gene>
    <name evidence="2" type="ORF">BL253_29530</name>
</gene>
<keyword evidence="3" id="KW-1185">Reference proteome</keyword>
<dbReference type="Proteomes" id="UP000188929">
    <property type="component" value="Unassembled WGS sequence"/>
</dbReference>
<dbReference type="STRING" id="1834516.BL253_29530"/>
<dbReference type="EMBL" id="MOMC01000068">
    <property type="protein sequence ID" value="ONH24764.1"/>
    <property type="molecule type" value="Genomic_DNA"/>
</dbReference>
<evidence type="ECO:0000256" key="1">
    <source>
        <dbReference type="SAM" id="MobiDB-lite"/>
    </source>
</evidence>
<evidence type="ECO:0008006" key="4">
    <source>
        <dbReference type="Google" id="ProtNLM"/>
    </source>
</evidence>
<dbReference type="Gene3D" id="3.40.50.300">
    <property type="entry name" value="P-loop containing nucleotide triphosphate hydrolases"/>
    <property type="match status" value="1"/>
</dbReference>
<dbReference type="AlphaFoldDB" id="A0A1V2I360"/>
<proteinExistence type="predicted"/>
<evidence type="ECO:0000313" key="2">
    <source>
        <dbReference type="EMBL" id="ONH24764.1"/>
    </source>
</evidence>
<dbReference type="InterPro" id="IPR027417">
    <property type="entry name" value="P-loop_NTPase"/>
</dbReference>
<organism evidence="2 3">
    <name type="scientific">Pseudofrankia asymbiotica</name>
    <dbReference type="NCBI Taxonomy" id="1834516"/>
    <lineage>
        <taxon>Bacteria</taxon>
        <taxon>Bacillati</taxon>
        <taxon>Actinomycetota</taxon>
        <taxon>Actinomycetes</taxon>
        <taxon>Frankiales</taxon>
        <taxon>Frankiaceae</taxon>
        <taxon>Pseudofrankia</taxon>
    </lineage>
</organism>
<accession>A0A1V2I360</accession>
<sequence length="290" mass="30408">MTRPDFVVAAPPETGGTRLVATLARHPGLLLTAPRQATAAAAPTNQHWTPAGPVGPPADDMWEIGGAAGVEDGPAVPAGSRHGVVAPYLLADFTAQRRLHECMAYPRLLVALRDPIDRAYAAWRRARAAGAEPLADFVAALLAEPERARAGYGWAWRYAELGRYGCQLRKLYTLYSPGQVLLVHYPDLVAGPAAVFDRACGFLGVRKGAAGDPRPELATGTGAGVGAGAGAGPAVEPGQSDDRPPPELRARALELFQEDIHLLESVTHRSFGAWLTPSGGPAPVARAADT</sequence>
<comment type="caution">
    <text evidence="2">The sequence shown here is derived from an EMBL/GenBank/DDBJ whole genome shotgun (WGS) entry which is preliminary data.</text>
</comment>
<reference evidence="3" key="1">
    <citation type="submission" date="2016-10" db="EMBL/GenBank/DDBJ databases">
        <title>Frankia sp. NRRL B-16386 Genome sequencing.</title>
        <authorList>
            <person name="Ghodhbane-Gtari F."/>
            <person name="Swanson E."/>
            <person name="Gueddou A."/>
            <person name="Hezbri K."/>
            <person name="Ktari K."/>
            <person name="Nouioui I."/>
            <person name="Morris K."/>
            <person name="Simpson S."/>
            <person name="Abebe-Akele F."/>
            <person name="Thomas K."/>
            <person name="Gtari M."/>
            <person name="Tisa L.S."/>
        </authorList>
    </citation>
    <scope>NUCLEOTIDE SEQUENCE [LARGE SCALE GENOMIC DNA]</scope>
    <source>
        <strain evidence="3">NRRL B-16386</strain>
    </source>
</reference>
<evidence type="ECO:0000313" key="3">
    <source>
        <dbReference type="Proteomes" id="UP000188929"/>
    </source>
</evidence>
<dbReference type="SUPFAM" id="SSF52540">
    <property type="entry name" value="P-loop containing nucleoside triphosphate hydrolases"/>
    <property type="match status" value="1"/>
</dbReference>
<feature type="compositionally biased region" description="Gly residues" evidence="1">
    <location>
        <begin position="221"/>
        <end position="231"/>
    </location>
</feature>
<protein>
    <recommendedName>
        <fullName evidence="4">Sulfotransferase</fullName>
    </recommendedName>
</protein>
<name>A0A1V2I360_9ACTN</name>
<feature type="region of interest" description="Disordered" evidence="1">
    <location>
        <begin position="209"/>
        <end position="248"/>
    </location>
</feature>